<dbReference type="RefSeq" id="WP_236891275.1">
    <property type="nucleotide sequence ID" value="NZ_AP024488.1"/>
</dbReference>
<reference evidence="3 4" key="1">
    <citation type="submission" date="2021-02" db="EMBL/GenBank/DDBJ databases">
        <title>Complete genome of Desulfoluna sp. strain ASN36.</title>
        <authorList>
            <person name="Takahashi A."/>
            <person name="Kojima H."/>
            <person name="Fukui M."/>
        </authorList>
    </citation>
    <scope>NUCLEOTIDE SEQUENCE [LARGE SCALE GENOMIC DNA]</scope>
    <source>
        <strain evidence="3 4">ASN36</strain>
    </source>
</reference>
<organism evidence="3 4">
    <name type="scientific">Desulfoluna limicola</name>
    <dbReference type="NCBI Taxonomy" id="2810562"/>
    <lineage>
        <taxon>Bacteria</taxon>
        <taxon>Pseudomonadati</taxon>
        <taxon>Thermodesulfobacteriota</taxon>
        <taxon>Desulfobacteria</taxon>
        <taxon>Desulfobacterales</taxon>
        <taxon>Desulfolunaceae</taxon>
        <taxon>Desulfoluna</taxon>
    </lineage>
</organism>
<evidence type="ECO:0000313" key="4">
    <source>
        <dbReference type="Proteomes" id="UP001320148"/>
    </source>
</evidence>
<accession>A0ABM7PD16</accession>
<proteinExistence type="predicted"/>
<dbReference type="PANTHER" id="PTHR36156">
    <property type="entry name" value="SLR2101 PROTEIN"/>
    <property type="match status" value="1"/>
</dbReference>
<dbReference type="Gene3D" id="2.60.120.10">
    <property type="entry name" value="Jelly Rolls"/>
    <property type="match status" value="1"/>
</dbReference>
<dbReference type="InterPro" id="IPR013096">
    <property type="entry name" value="Cupin_2"/>
</dbReference>
<dbReference type="CDD" id="cd02236">
    <property type="entry name" value="cupin_CV2614-like"/>
    <property type="match status" value="1"/>
</dbReference>
<dbReference type="InterPro" id="IPR011051">
    <property type="entry name" value="RmlC_Cupin_sf"/>
</dbReference>
<evidence type="ECO:0000256" key="1">
    <source>
        <dbReference type="SAM" id="SignalP"/>
    </source>
</evidence>
<dbReference type="InterPro" id="IPR014710">
    <property type="entry name" value="RmlC-like_jellyroll"/>
</dbReference>
<feature type="signal peptide" evidence="1">
    <location>
        <begin position="1"/>
        <end position="20"/>
    </location>
</feature>
<feature type="chain" id="PRO_5046923170" description="Cupin type-2 domain-containing protein" evidence="1">
    <location>
        <begin position="21"/>
        <end position="138"/>
    </location>
</feature>
<gene>
    <name evidence="3" type="ORF">DSLASN_06130</name>
</gene>
<dbReference type="Proteomes" id="UP001320148">
    <property type="component" value="Chromosome"/>
</dbReference>
<dbReference type="SUPFAM" id="SSF51182">
    <property type="entry name" value="RmlC-like cupins"/>
    <property type="match status" value="1"/>
</dbReference>
<keyword evidence="1" id="KW-0732">Signal</keyword>
<dbReference type="InterPro" id="IPR047142">
    <property type="entry name" value="OryJ/VirC-like"/>
</dbReference>
<dbReference type="PANTHER" id="PTHR36156:SF2">
    <property type="entry name" value="CUPIN TYPE-2 DOMAIN-CONTAINING PROTEIN"/>
    <property type="match status" value="1"/>
</dbReference>
<feature type="domain" description="Cupin type-2" evidence="2">
    <location>
        <begin position="57"/>
        <end position="126"/>
    </location>
</feature>
<sequence>MKRLIVGVCLTLLVSTTAWAKDATKVQVDELSKGSVSWNGDELPAYPEGTPEITILRITIPPGTTLPMHNHPVINAGVLLSGQLTVITESNQVLHLKADESLIEVVGTWHYGKNEGDTPAEIIVFYAGAKDTPITVKK</sequence>
<dbReference type="Pfam" id="PF07883">
    <property type="entry name" value="Cupin_2"/>
    <property type="match status" value="1"/>
</dbReference>
<evidence type="ECO:0000259" key="2">
    <source>
        <dbReference type="Pfam" id="PF07883"/>
    </source>
</evidence>
<keyword evidence="4" id="KW-1185">Reference proteome</keyword>
<name>A0ABM7PD16_9BACT</name>
<evidence type="ECO:0000313" key="3">
    <source>
        <dbReference type="EMBL" id="BCS94981.1"/>
    </source>
</evidence>
<protein>
    <recommendedName>
        <fullName evidence="2">Cupin type-2 domain-containing protein</fullName>
    </recommendedName>
</protein>
<dbReference type="EMBL" id="AP024488">
    <property type="protein sequence ID" value="BCS94981.1"/>
    <property type="molecule type" value="Genomic_DNA"/>
</dbReference>